<sequence length="348" mass="40774">MQCPFLDHNQQVERFCINLNCCEKLRLSCNQCHEESFHIGHQKDQKLISNLSNFVEEISNKCEKEVIQILTELSDQINQMIFLLKDKIRSQFQISSYRLKTLNNIQINQMLCQFINLNNVSQEIIELKVVAQILLTTLDERIKNLDSNQLSYKQQSSWDIAEARQYYIEGLTLFKNGDYVKALSAFDTSLMIHPNQIDVMLWKGDSLYYSNSYQDALMQFKQVLKLDQSNINSLYGIGDCLYRLNQYSEAICWFDRILVLNSKHAKTLTKKGDCLQKMNNYQEAIFCYDKALCEDPSKFWTIQSKGSCLQELKKYQEAISCYDKALMLDQNNQIVKSQKSYCEQMLQK</sequence>
<evidence type="ECO:0000256" key="2">
    <source>
        <dbReference type="ARBA" id="ARBA00022803"/>
    </source>
</evidence>
<feature type="repeat" description="TPR" evidence="3">
    <location>
        <begin position="265"/>
        <end position="298"/>
    </location>
</feature>
<reference evidence="4" key="1">
    <citation type="submission" date="2021-01" db="EMBL/GenBank/DDBJ databases">
        <authorList>
            <consortium name="Genoscope - CEA"/>
            <person name="William W."/>
        </authorList>
    </citation>
    <scope>NUCLEOTIDE SEQUENCE</scope>
</reference>
<dbReference type="InterPro" id="IPR051685">
    <property type="entry name" value="Ycf3/AcsC/BcsC/TPR_MFPF"/>
</dbReference>
<dbReference type="OrthoDB" id="308440at2759"/>
<name>A0A8S1RNK6_9CILI</name>
<protein>
    <recommendedName>
        <fullName evidence="6">Tetratricopeptide repeat protein</fullName>
    </recommendedName>
</protein>
<dbReference type="PROSITE" id="PS50005">
    <property type="entry name" value="TPR"/>
    <property type="match status" value="5"/>
</dbReference>
<dbReference type="Pfam" id="PF00515">
    <property type="entry name" value="TPR_1"/>
    <property type="match status" value="1"/>
</dbReference>
<dbReference type="Pfam" id="PF12895">
    <property type="entry name" value="ANAPC3"/>
    <property type="match status" value="1"/>
</dbReference>
<proteinExistence type="predicted"/>
<dbReference type="AlphaFoldDB" id="A0A8S1RNK6"/>
<gene>
    <name evidence="4" type="ORF">PSON_ATCC_30995.1.T2460004</name>
</gene>
<evidence type="ECO:0000313" key="5">
    <source>
        <dbReference type="Proteomes" id="UP000692954"/>
    </source>
</evidence>
<dbReference type="EMBL" id="CAJJDN010000246">
    <property type="protein sequence ID" value="CAD8129828.1"/>
    <property type="molecule type" value="Genomic_DNA"/>
</dbReference>
<feature type="repeat" description="TPR" evidence="3">
    <location>
        <begin position="299"/>
        <end position="332"/>
    </location>
</feature>
<keyword evidence="1" id="KW-0677">Repeat</keyword>
<keyword evidence="2 3" id="KW-0802">TPR repeat</keyword>
<feature type="repeat" description="TPR" evidence="3">
    <location>
        <begin position="197"/>
        <end position="230"/>
    </location>
</feature>
<organism evidence="4 5">
    <name type="scientific">Paramecium sonneborni</name>
    <dbReference type="NCBI Taxonomy" id="65129"/>
    <lineage>
        <taxon>Eukaryota</taxon>
        <taxon>Sar</taxon>
        <taxon>Alveolata</taxon>
        <taxon>Ciliophora</taxon>
        <taxon>Intramacronucleata</taxon>
        <taxon>Oligohymenophorea</taxon>
        <taxon>Peniculida</taxon>
        <taxon>Parameciidae</taxon>
        <taxon>Paramecium</taxon>
    </lineage>
</organism>
<dbReference type="Proteomes" id="UP000692954">
    <property type="component" value="Unassembled WGS sequence"/>
</dbReference>
<keyword evidence="5" id="KW-1185">Reference proteome</keyword>
<evidence type="ECO:0000256" key="3">
    <source>
        <dbReference type="PROSITE-ProRule" id="PRU00339"/>
    </source>
</evidence>
<dbReference type="PANTHER" id="PTHR44943">
    <property type="entry name" value="CELLULOSE SYNTHASE OPERON PROTEIN C"/>
    <property type="match status" value="1"/>
</dbReference>
<feature type="repeat" description="TPR" evidence="3">
    <location>
        <begin position="163"/>
        <end position="196"/>
    </location>
</feature>
<comment type="caution">
    <text evidence="4">The sequence shown here is derived from an EMBL/GenBank/DDBJ whole genome shotgun (WGS) entry which is preliminary data.</text>
</comment>
<accession>A0A8S1RNK6</accession>
<dbReference type="PANTHER" id="PTHR44943:SF4">
    <property type="entry name" value="TPR REPEAT-CONTAINING PROTEIN MJ0798"/>
    <property type="match status" value="1"/>
</dbReference>
<dbReference type="SMART" id="SM00028">
    <property type="entry name" value="TPR"/>
    <property type="match status" value="5"/>
</dbReference>
<evidence type="ECO:0000313" key="4">
    <source>
        <dbReference type="EMBL" id="CAD8129828.1"/>
    </source>
</evidence>
<evidence type="ECO:0008006" key="6">
    <source>
        <dbReference type="Google" id="ProtNLM"/>
    </source>
</evidence>
<evidence type="ECO:0000256" key="1">
    <source>
        <dbReference type="ARBA" id="ARBA00022737"/>
    </source>
</evidence>
<dbReference type="InterPro" id="IPR019734">
    <property type="entry name" value="TPR_rpt"/>
</dbReference>
<feature type="repeat" description="TPR" evidence="3">
    <location>
        <begin position="231"/>
        <end position="264"/>
    </location>
</feature>